<dbReference type="PANTHER" id="PTHR33525">
    <property type="match status" value="1"/>
</dbReference>
<dbReference type="EMBL" id="CP003746">
    <property type="protein sequence ID" value="AFV00787.2"/>
    <property type="molecule type" value="Genomic_DNA"/>
</dbReference>
<dbReference type="InterPro" id="IPR013976">
    <property type="entry name" value="HDOD"/>
</dbReference>
<keyword evidence="3" id="KW-1185">Reference proteome</keyword>
<gene>
    <name evidence="2" type="ordered locus">M5M_18290</name>
</gene>
<dbReference type="SUPFAM" id="SSF109604">
    <property type="entry name" value="HD-domain/PDEase-like"/>
    <property type="match status" value="1"/>
</dbReference>
<organism evidence="2 3">
    <name type="scientific">Simiduia agarivorans (strain DSM 21679 / JCM 13881 / BCRC 17597 / SA1)</name>
    <dbReference type="NCBI Taxonomy" id="1117647"/>
    <lineage>
        <taxon>Bacteria</taxon>
        <taxon>Pseudomonadati</taxon>
        <taxon>Pseudomonadota</taxon>
        <taxon>Gammaproteobacteria</taxon>
        <taxon>Cellvibrionales</taxon>
        <taxon>Cellvibrionaceae</taxon>
        <taxon>Simiduia</taxon>
    </lineage>
</organism>
<evidence type="ECO:0000313" key="3">
    <source>
        <dbReference type="Proteomes" id="UP000000466"/>
    </source>
</evidence>
<feature type="domain" description="HDOD" evidence="1">
    <location>
        <begin position="36"/>
        <end position="222"/>
    </location>
</feature>
<dbReference type="Pfam" id="PF08668">
    <property type="entry name" value="HDOD"/>
    <property type="match status" value="1"/>
</dbReference>
<dbReference type="HOGENOM" id="CLU_048246_1_0_6"/>
<sequence length="296" mass="32827">MVLFAAVLASCYTQPMATISVYRNVINQVMQGEERLPSLPAITLKIRRAISDTNTPHSKLAGLIMQDPALSALIMKTANSALYKTLAPANTLNDAIRLLGREVVDGLVMNHSVKSLFVMRSAALKQLFMLSWRRQAVKTAICILLTRQTKFTPTFLPVTGCFLSEVGTLAVLSAFNNEPRAPSEQDFIVLCREYAKRLGIILLKKWQLDDSYIDIVRQAGNWQYSQTNAMTALDLINLSLYHSLVIFSQAHDLPPIQQLASYNKLPNGLKPLDSIGLLQLISQHEDAIADYVALAL</sequence>
<evidence type="ECO:0000259" key="1">
    <source>
        <dbReference type="PROSITE" id="PS51833"/>
    </source>
</evidence>
<dbReference type="KEGG" id="saga:M5M_18290"/>
<accession>K4KP44</accession>
<dbReference type="Proteomes" id="UP000000466">
    <property type="component" value="Chromosome"/>
</dbReference>
<dbReference type="AlphaFoldDB" id="K4KP44"/>
<dbReference type="PROSITE" id="PS51833">
    <property type="entry name" value="HDOD"/>
    <property type="match status" value="1"/>
</dbReference>
<proteinExistence type="predicted"/>
<dbReference type="PANTHER" id="PTHR33525:SF3">
    <property type="entry name" value="RIBONUCLEASE Y"/>
    <property type="match status" value="1"/>
</dbReference>
<reference evidence="2 3" key="1">
    <citation type="journal article" date="2013" name="Genome Announc.">
        <title>Complete genome sequence of Simiduia agarivorans SA1(T), a marine bacterium able to degrade a variety of polysaccharides.</title>
        <authorList>
            <person name="Lin S.Y."/>
            <person name="Shieh W.Y."/>
            <person name="Chen J.S."/>
            <person name="Tang S.L."/>
        </authorList>
    </citation>
    <scope>NUCLEOTIDE SEQUENCE [LARGE SCALE GENOMIC DNA]</scope>
    <source>
        <strain evidence="3">DSM 21679 / JCM 13881 / BCRC 17597 / SA1</strain>
    </source>
</reference>
<dbReference type="InterPro" id="IPR052340">
    <property type="entry name" value="RNase_Y/CdgJ"/>
</dbReference>
<dbReference type="eggNOG" id="COG1639">
    <property type="taxonomic scope" value="Bacteria"/>
</dbReference>
<evidence type="ECO:0000313" key="2">
    <source>
        <dbReference type="EMBL" id="AFV00787.2"/>
    </source>
</evidence>
<dbReference type="STRING" id="1117647.M5M_18290"/>
<protein>
    <recommendedName>
        <fullName evidence="1">HDOD domain-containing protein</fullName>
    </recommendedName>
</protein>
<dbReference type="Gene3D" id="1.10.3210.10">
    <property type="entry name" value="Hypothetical protein af1432"/>
    <property type="match status" value="1"/>
</dbReference>
<name>K4KP44_SIMAS</name>